<comment type="caution">
    <text evidence="5">The sequence shown here is derived from an EMBL/GenBank/DDBJ whole genome shotgun (WGS) entry which is preliminary data.</text>
</comment>
<keyword evidence="2 5" id="KW-0378">Hydrolase</keyword>
<accession>A0ABX2B2G2</accession>
<dbReference type="GO" id="GO:0016787">
    <property type="term" value="F:hydrolase activity"/>
    <property type="evidence" value="ECO:0007669"/>
    <property type="project" value="UniProtKB-KW"/>
</dbReference>
<keyword evidence="6" id="KW-1185">Reference proteome</keyword>
<reference evidence="5 6" key="1">
    <citation type="submission" date="2020-05" db="EMBL/GenBank/DDBJ databases">
        <title>Distinct polysaccharide utilization as determinants for interspecies competition between intestinal Prevotella spp.</title>
        <authorList>
            <person name="Galvez E.J.C."/>
            <person name="Iljazovic A."/>
            <person name="Strowig T."/>
        </authorList>
    </citation>
    <scope>NUCLEOTIDE SEQUENCE [LARGE SCALE GENOMIC DNA]</scope>
    <source>
        <strain evidence="5 6">PCHR</strain>
    </source>
</reference>
<evidence type="ECO:0000256" key="1">
    <source>
        <dbReference type="ARBA" id="ARBA00006625"/>
    </source>
</evidence>
<evidence type="ECO:0000259" key="4">
    <source>
        <dbReference type="Pfam" id="PF02275"/>
    </source>
</evidence>
<feature type="domain" description="Choloylglycine hydrolase/NAAA C-terminal" evidence="4">
    <location>
        <begin position="24"/>
        <end position="337"/>
    </location>
</feature>
<feature type="signal peptide" evidence="3">
    <location>
        <begin position="1"/>
        <end position="18"/>
    </location>
</feature>
<organism evidence="5 6">
    <name type="scientific">Xylanibacter caecicola</name>
    <dbReference type="NCBI Taxonomy" id="2736294"/>
    <lineage>
        <taxon>Bacteria</taxon>
        <taxon>Pseudomonadati</taxon>
        <taxon>Bacteroidota</taxon>
        <taxon>Bacteroidia</taxon>
        <taxon>Bacteroidales</taxon>
        <taxon>Prevotellaceae</taxon>
        <taxon>Xylanibacter</taxon>
    </lineage>
</organism>
<sequence length="360" mass="40199">MRSKLIVFVMTLFMTAHAEKAGACTGITLKTQAGETILARTIEWAGSNLGSSYVIVPRGYRQKSYVPGGKKDGMDFTARYGYVGMSVETEEFVSEGLNEEGLSVGLFYFPGYGKYEDYVPEYSKSCISDLQLVSWLLGECRTVDDVKRAIGRVHVVSIYPNASTVHWRIADASGRQVVLEIVDKKPMFYENRLGVLTNSPGFEWHLTNLNNYINLFPGKAGDREFGNITLSSIGGGSGMLGLPGDFTPPSRFIRAAFFQTTAPRMVTAGQAVRQCFQILNNFDIPVGAQFVDGQNMPDIPSATQWTAVTDIRNRKIYYRTMYNSMIRCIELNNIRFDEVKYRAAPLDKVTEQPIELVTIE</sequence>
<comment type="similarity">
    <text evidence="1">Belongs to the peptidase C59 family.</text>
</comment>
<evidence type="ECO:0000313" key="5">
    <source>
        <dbReference type="EMBL" id="NPE25202.1"/>
    </source>
</evidence>
<gene>
    <name evidence="5" type="ORF">HPS54_06680</name>
</gene>
<dbReference type="Proteomes" id="UP000820977">
    <property type="component" value="Unassembled WGS sequence"/>
</dbReference>
<evidence type="ECO:0000313" key="6">
    <source>
        <dbReference type="Proteomes" id="UP000820977"/>
    </source>
</evidence>
<dbReference type="RefSeq" id="WP_172344691.1">
    <property type="nucleotide sequence ID" value="NZ_CASYYZ010000009.1"/>
</dbReference>
<keyword evidence="3" id="KW-0732">Signal</keyword>
<dbReference type="InterPro" id="IPR029132">
    <property type="entry name" value="CBAH/NAAA_C"/>
</dbReference>
<dbReference type="InterPro" id="IPR052193">
    <property type="entry name" value="Peptidase_C59"/>
</dbReference>
<feature type="chain" id="PRO_5046325516" evidence="3">
    <location>
        <begin position="19"/>
        <end position="360"/>
    </location>
</feature>
<dbReference type="CDD" id="cd00542">
    <property type="entry name" value="Ntn_PVA"/>
    <property type="match status" value="1"/>
</dbReference>
<dbReference type="SUPFAM" id="SSF56235">
    <property type="entry name" value="N-terminal nucleophile aminohydrolases (Ntn hydrolases)"/>
    <property type="match status" value="1"/>
</dbReference>
<name>A0ABX2B2G2_9BACT</name>
<dbReference type="PANTHER" id="PTHR35527">
    <property type="entry name" value="CHOLOYLGLYCINE HYDROLASE"/>
    <property type="match status" value="1"/>
</dbReference>
<evidence type="ECO:0000256" key="2">
    <source>
        <dbReference type="ARBA" id="ARBA00022801"/>
    </source>
</evidence>
<evidence type="ECO:0000256" key="3">
    <source>
        <dbReference type="SAM" id="SignalP"/>
    </source>
</evidence>
<dbReference type="Pfam" id="PF02275">
    <property type="entry name" value="CBAH"/>
    <property type="match status" value="1"/>
</dbReference>
<dbReference type="InterPro" id="IPR029055">
    <property type="entry name" value="Ntn_hydrolases_N"/>
</dbReference>
<proteinExistence type="inferred from homology"/>
<protein>
    <submittedName>
        <fullName evidence="5">Choloylglycine hydrolase family protein</fullName>
    </submittedName>
</protein>
<dbReference type="Gene3D" id="3.60.60.10">
    <property type="entry name" value="Penicillin V Acylase, Chain A"/>
    <property type="match status" value="1"/>
</dbReference>
<dbReference type="EMBL" id="JABKKJ010000008">
    <property type="protein sequence ID" value="NPE25202.1"/>
    <property type="molecule type" value="Genomic_DNA"/>
</dbReference>
<dbReference type="PANTHER" id="PTHR35527:SF2">
    <property type="entry name" value="HYDROLASE"/>
    <property type="match status" value="1"/>
</dbReference>